<dbReference type="Gene3D" id="1.10.540.10">
    <property type="entry name" value="Acyl-CoA dehydrogenase/oxidase, N-terminal domain"/>
    <property type="match status" value="1"/>
</dbReference>
<dbReference type="PANTHER" id="PTHR48083">
    <property type="entry name" value="MEDIUM-CHAIN SPECIFIC ACYL-COA DEHYDROGENASE, MITOCHONDRIAL-RELATED"/>
    <property type="match status" value="1"/>
</dbReference>
<feature type="compositionally biased region" description="Basic residues" evidence="7">
    <location>
        <begin position="1"/>
        <end position="10"/>
    </location>
</feature>
<evidence type="ECO:0000256" key="4">
    <source>
        <dbReference type="ARBA" id="ARBA00022827"/>
    </source>
</evidence>
<evidence type="ECO:0000256" key="6">
    <source>
        <dbReference type="RuleBase" id="RU362125"/>
    </source>
</evidence>
<dbReference type="InterPro" id="IPR036250">
    <property type="entry name" value="AcylCo_DH-like_C"/>
</dbReference>
<evidence type="ECO:0000256" key="1">
    <source>
        <dbReference type="ARBA" id="ARBA00001974"/>
    </source>
</evidence>
<evidence type="ECO:0000313" key="12">
    <source>
        <dbReference type="Proteomes" id="UP000562984"/>
    </source>
</evidence>
<name>A0A849AAD3_9ACTN</name>
<evidence type="ECO:0000256" key="7">
    <source>
        <dbReference type="SAM" id="MobiDB-lite"/>
    </source>
</evidence>
<dbReference type="GO" id="GO:0050660">
    <property type="term" value="F:flavin adenine dinucleotide binding"/>
    <property type="evidence" value="ECO:0007669"/>
    <property type="project" value="InterPro"/>
</dbReference>
<keyword evidence="4 6" id="KW-0274">FAD</keyword>
<dbReference type="CDD" id="cd00567">
    <property type="entry name" value="ACAD"/>
    <property type="match status" value="1"/>
</dbReference>
<feature type="domain" description="Acyl-CoA oxidase/dehydrogenase middle" evidence="9">
    <location>
        <begin position="154"/>
        <end position="237"/>
    </location>
</feature>
<dbReference type="InterPro" id="IPR006091">
    <property type="entry name" value="Acyl-CoA_Oxase/DH_mid-dom"/>
</dbReference>
<dbReference type="Pfam" id="PF02770">
    <property type="entry name" value="Acyl-CoA_dh_M"/>
    <property type="match status" value="1"/>
</dbReference>
<dbReference type="Gene3D" id="2.40.110.10">
    <property type="entry name" value="Butyryl-CoA Dehydrogenase, subunit A, domain 2"/>
    <property type="match status" value="1"/>
</dbReference>
<evidence type="ECO:0000313" key="11">
    <source>
        <dbReference type="EMBL" id="NNG36573.1"/>
    </source>
</evidence>
<dbReference type="Gene3D" id="1.20.140.10">
    <property type="entry name" value="Butyryl-CoA Dehydrogenase, subunit A, domain 3"/>
    <property type="match status" value="1"/>
</dbReference>
<dbReference type="Pfam" id="PF02771">
    <property type="entry name" value="Acyl-CoA_dh_N"/>
    <property type="match status" value="1"/>
</dbReference>
<protein>
    <submittedName>
        <fullName evidence="11">Acyl-CoA/acyl-ACP dehydrogenase</fullName>
    </submittedName>
</protein>
<comment type="similarity">
    <text evidence="2 6">Belongs to the acyl-CoA dehydrogenase family.</text>
</comment>
<feature type="compositionally biased region" description="Low complexity" evidence="7">
    <location>
        <begin position="16"/>
        <end position="34"/>
    </location>
</feature>
<evidence type="ECO:0000259" key="10">
    <source>
        <dbReference type="Pfam" id="PF02771"/>
    </source>
</evidence>
<keyword evidence="12" id="KW-1185">Reference proteome</keyword>
<evidence type="ECO:0000259" key="8">
    <source>
        <dbReference type="Pfam" id="PF00441"/>
    </source>
</evidence>
<evidence type="ECO:0000259" key="9">
    <source>
        <dbReference type="Pfam" id="PF02770"/>
    </source>
</evidence>
<dbReference type="InterPro" id="IPR009075">
    <property type="entry name" value="AcylCo_DH/oxidase_C"/>
</dbReference>
<feature type="domain" description="Acyl-CoA dehydrogenase/oxidase N-terminal" evidence="10">
    <location>
        <begin position="41"/>
        <end position="150"/>
    </location>
</feature>
<evidence type="ECO:0000256" key="3">
    <source>
        <dbReference type="ARBA" id="ARBA00022630"/>
    </source>
</evidence>
<dbReference type="GO" id="GO:0033539">
    <property type="term" value="P:fatty acid beta-oxidation using acyl-CoA dehydrogenase"/>
    <property type="evidence" value="ECO:0007669"/>
    <property type="project" value="TreeGrafter"/>
</dbReference>
<dbReference type="GO" id="GO:0005737">
    <property type="term" value="C:cytoplasm"/>
    <property type="evidence" value="ECO:0007669"/>
    <property type="project" value="TreeGrafter"/>
</dbReference>
<dbReference type="EMBL" id="JABEND010000007">
    <property type="protein sequence ID" value="NNG36573.1"/>
    <property type="molecule type" value="Genomic_DNA"/>
</dbReference>
<proteinExistence type="inferred from homology"/>
<organism evidence="11 12">
    <name type="scientific">Nakamurella aerolata</name>
    <dbReference type="NCBI Taxonomy" id="1656892"/>
    <lineage>
        <taxon>Bacteria</taxon>
        <taxon>Bacillati</taxon>
        <taxon>Actinomycetota</taxon>
        <taxon>Actinomycetes</taxon>
        <taxon>Nakamurellales</taxon>
        <taxon>Nakamurellaceae</taxon>
        <taxon>Nakamurella</taxon>
    </lineage>
</organism>
<accession>A0A849AAD3</accession>
<gene>
    <name evidence="11" type="ORF">HKD39_12800</name>
</gene>
<feature type="domain" description="Acyl-CoA dehydrogenase/oxidase C-terminal" evidence="8">
    <location>
        <begin position="266"/>
        <end position="413"/>
    </location>
</feature>
<keyword evidence="3 6" id="KW-0285">Flavoprotein</keyword>
<evidence type="ECO:0000256" key="5">
    <source>
        <dbReference type="ARBA" id="ARBA00023002"/>
    </source>
</evidence>
<evidence type="ECO:0000256" key="2">
    <source>
        <dbReference type="ARBA" id="ARBA00009347"/>
    </source>
</evidence>
<dbReference type="Proteomes" id="UP000562984">
    <property type="component" value="Unassembled WGS sequence"/>
</dbReference>
<dbReference type="InterPro" id="IPR050741">
    <property type="entry name" value="Acyl-CoA_dehydrogenase"/>
</dbReference>
<dbReference type="SUPFAM" id="SSF47203">
    <property type="entry name" value="Acyl-CoA dehydrogenase C-terminal domain-like"/>
    <property type="match status" value="1"/>
</dbReference>
<comment type="caution">
    <text evidence="11">The sequence shown here is derived from an EMBL/GenBank/DDBJ whole genome shotgun (WGS) entry which is preliminary data.</text>
</comment>
<dbReference type="InterPro" id="IPR046373">
    <property type="entry name" value="Acyl-CoA_Oxase/DH_mid-dom_sf"/>
</dbReference>
<feature type="region of interest" description="Disordered" evidence="7">
    <location>
        <begin position="1"/>
        <end position="39"/>
    </location>
</feature>
<dbReference type="InterPro" id="IPR009100">
    <property type="entry name" value="AcylCoA_DH/oxidase_NM_dom_sf"/>
</dbReference>
<dbReference type="SUPFAM" id="SSF56645">
    <property type="entry name" value="Acyl-CoA dehydrogenase NM domain-like"/>
    <property type="match status" value="1"/>
</dbReference>
<dbReference type="FunFam" id="1.20.140.10:FF:000012">
    <property type="entry name" value="Acyl-CoA dehydrogenase fadE12"/>
    <property type="match status" value="1"/>
</dbReference>
<dbReference type="Pfam" id="PF00441">
    <property type="entry name" value="Acyl-CoA_dh_1"/>
    <property type="match status" value="1"/>
</dbReference>
<sequence>MRPSAVHRTRRGDTVSAPSGPAQPAGSAGPSSSGYQFLPPPEHAEIRAAVRQISAGHGITEYAARGRKSAPQTQLWAELADAGFLGVNVPEQFGGGGMGMSELAVVAEGAASVGCPLLLTLVSCAINVEILARHGSAEQQQEWLPKLAAGRKLAFAITEPDAGSNSHQIATTAKPVDPGDPAGDWLISGQKYYISGVDESDAILTVTRTGTDERGRAEMTLFLVPVDADQLTAHRIDVAAQIPDRQFTLFYDDVRVPASAAVGGIGTGFRPLFDGLNPERIASAALCVGIGRYALDAAADYARNRQVWGTPIGAHQGVSHPLAQAKINVELAALALSRAAWLHDNKLDAAEACNMAKAAAADAAVAAVDAAIQAHGGNGLAQEYGLMQLYGMARLLRIAPVSKEMVLNYVAQHTLKLPRSY</sequence>
<dbReference type="GO" id="GO:0003995">
    <property type="term" value="F:acyl-CoA dehydrogenase activity"/>
    <property type="evidence" value="ECO:0007669"/>
    <property type="project" value="TreeGrafter"/>
</dbReference>
<comment type="cofactor">
    <cofactor evidence="1 6">
        <name>FAD</name>
        <dbReference type="ChEBI" id="CHEBI:57692"/>
    </cofactor>
</comment>
<dbReference type="PANTHER" id="PTHR48083:SF1">
    <property type="entry name" value="DEHYDROGENASE, PUTATIVE (AFU_ORTHOLOGUE AFUA_7G06510)-RELATED"/>
    <property type="match status" value="1"/>
</dbReference>
<keyword evidence="5 6" id="KW-0560">Oxidoreductase</keyword>
<dbReference type="InterPro" id="IPR013786">
    <property type="entry name" value="AcylCoA_DH/ox_N"/>
</dbReference>
<dbReference type="InterPro" id="IPR037069">
    <property type="entry name" value="AcylCoA_DH/ox_N_sf"/>
</dbReference>
<reference evidence="11 12" key="1">
    <citation type="submission" date="2020-05" db="EMBL/GenBank/DDBJ databases">
        <title>Nakamurella sp. DB0629 isolated from air conditioner.</title>
        <authorList>
            <person name="Kim D.H."/>
            <person name="Kim D.-U."/>
        </authorList>
    </citation>
    <scope>NUCLEOTIDE SEQUENCE [LARGE SCALE GENOMIC DNA]</scope>
    <source>
        <strain evidence="11 12">DB0629</strain>
    </source>
</reference>
<dbReference type="AlphaFoldDB" id="A0A849AAD3"/>